<gene>
    <name evidence="10" type="ORF">DRW07_16425</name>
</gene>
<dbReference type="EC" id="5.2.1.8" evidence="7"/>
<dbReference type="Gene3D" id="3.10.50.40">
    <property type="match status" value="1"/>
</dbReference>
<evidence type="ECO:0000256" key="4">
    <source>
        <dbReference type="ARBA" id="ARBA00023110"/>
    </source>
</evidence>
<dbReference type="PROSITE" id="PS50059">
    <property type="entry name" value="FKBP_PPIASE"/>
    <property type="match status" value="1"/>
</dbReference>
<evidence type="ECO:0000313" key="10">
    <source>
        <dbReference type="EMBL" id="RPJ64910.1"/>
    </source>
</evidence>
<dbReference type="InterPro" id="IPR046357">
    <property type="entry name" value="PPIase_dom_sf"/>
</dbReference>
<dbReference type="GO" id="GO:0006457">
    <property type="term" value="P:protein folding"/>
    <property type="evidence" value="ECO:0007669"/>
    <property type="project" value="InterPro"/>
</dbReference>
<dbReference type="GO" id="GO:0003755">
    <property type="term" value="F:peptidyl-prolyl cis-trans isomerase activity"/>
    <property type="evidence" value="ECO:0007669"/>
    <property type="project" value="UniProtKB-UniRule"/>
</dbReference>
<name>A0A3N5XWW3_9ALTE</name>
<keyword evidence="8" id="KW-0472">Membrane</keyword>
<dbReference type="Pfam" id="PF00254">
    <property type="entry name" value="FKBP_C"/>
    <property type="match status" value="1"/>
</dbReference>
<comment type="catalytic activity">
    <reaction evidence="1 6 7">
        <text>[protein]-peptidylproline (omega=180) = [protein]-peptidylproline (omega=0)</text>
        <dbReference type="Rhea" id="RHEA:16237"/>
        <dbReference type="Rhea" id="RHEA-COMP:10747"/>
        <dbReference type="Rhea" id="RHEA-COMP:10748"/>
        <dbReference type="ChEBI" id="CHEBI:83833"/>
        <dbReference type="ChEBI" id="CHEBI:83834"/>
        <dbReference type="EC" id="5.2.1.8"/>
    </reaction>
</comment>
<evidence type="ECO:0000256" key="2">
    <source>
        <dbReference type="ARBA" id="ARBA00006577"/>
    </source>
</evidence>
<dbReference type="PANTHER" id="PTHR43811">
    <property type="entry name" value="FKBP-TYPE PEPTIDYL-PROLYL CIS-TRANS ISOMERASE FKPA"/>
    <property type="match status" value="1"/>
</dbReference>
<dbReference type="InterPro" id="IPR000774">
    <property type="entry name" value="PPIase_FKBP_N"/>
</dbReference>
<dbReference type="Pfam" id="PF01346">
    <property type="entry name" value="FKBP_N"/>
    <property type="match status" value="1"/>
</dbReference>
<evidence type="ECO:0000256" key="6">
    <source>
        <dbReference type="PROSITE-ProRule" id="PRU00277"/>
    </source>
</evidence>
<sequence length="160" mass="17624">MSAGKIILLIILVLGIGYYFYKSKVQRDAASTNLAISYAFLTENKLKPDVKTTDSGLQYKILEESGNTEKPKATDVVLVHYHGTLLNGEVFDSSVQRGEPISFPLNRVIKGWTEGLQLMSPGDKFRFFIPADLAYGNRGAGKIEPGSALIFDVELIQINP</sequence>
<dbReference type="InterPro" id="IPR001179">
    <property type="entry name" value="PPIase_FKBP_dom"/>
</dbReference>
<evidence type="ECO:0000256" key="8">
    <source>
        <dbReference type="SAM" id="Phobius"/>
    </source>
</evidence>
<feature type="domain" description="PPIase FKBP-type" evidence="9">
    <location>
        <begin position="74"/>
        <end position="159"/>
    </location>
</feature>
<evidence type="ECO:0000313" key="11">
    <source>
        <dbReference type="Proteomes" id="UP000275281"/>
    </source>
</evidence>
<evidence type="ECO:0000256" key="5">
    <source>
        <dbReference type="ARBA" id="ARBA00023235"/>
    </source>
</evidence>
<keyword evidence="4 6" id="KW-0697">Rotamase</keyword>
<dbReference type="PANTHER" id="PTHR43811:SF57">
    <property type="entry name" value="FKBP-TYPE PEPTIDYL-PROLYL CIS-TRANS ISOMERASE FKPA-RELATED"/>
    <property type="match status" value="1"/>
</dbReference>
<comment type="caution">
    <text evidence="10">The sequence shown here is derived from an EMBL/GenBank/DDBJ whole genome shotgun (WGS) entry which is preliminary data.</text>
</comment>
<accession>A0A3N5XWW3</accession>
<evidence type="ECO:0000256" key="7">
    <source>
        <dbReference type="RuleBase" id="RU003915"/>
    </source>
</evidence>
<feature type="transmembrane region" description="Helical" evidence="8">
    <location>
        <begin position="6"/>
        <end position="21"/>
    </location>
</feature>
<dbReference type="AlphaFoldDB" id="A0A3N5XWW3"/>
<keyword evidence="8" id="KW-1133">Transmembrane helix</keyword>
<evidence type="ECO:0000256" key="1">
    <source>
        <dbReference type="ARBA" id="ARBA00000971"/>
    </source>
</evidence>
<organism evidence="10 11">
    <name type="scientific">Alteromonas sediminis</name>
    <dbReference type="NCBI Taxonomy" id="2259342"/>
    <lineage>
        <taxon>Bacteria</taxon>
        <taxon>Pseudomonadati</taxon>
        <taxon>Pseudomonadota</taxon>
        <taxon>Gammaproteobacteria</taxon>
        <taxon>Alteromonadales</taxon>
        <taxon>Alteromonadaceae</taxon>
        <taxon>Alteromonas/Salinimonas group</taxon>
        <taxon>Alteromonas</taxon>
    </lineage>
</organism>
<evidence type="ECO:0000256" key="3">
    <source>
        <dbReference type="ARBA" id="ARBA00022729"/>
    </source>
</evidence>
<keyword evidence="11" id="KW-1185">Reference proteome</keyword>
<dbReference type="SUPFAM" id="SSF54534">
    <property type="entry name" value="FKBP-like"/>
    <property type="match status" value="1"/>
</dbReference>
<protein>
    <recommendedName>
        <fullName evidence="7">Peptidyl-prolyl cis-trans isomerase</fullName>
        <ecNumber evidence="7">5.2.1.8</ecNumber>
    </recommendedName>
</protein>
<reference evidence="10 11" key="1">
    <citation type="submission" date="2018-11" db="EMBL/GenBank/DDBJ databases">
        <authorList>
            <person name="Ye M.-Q."/>
            <person name="Du Z.-J."/>
        </authorList>
    </citation>
    <scope>NUCLEOTIDE SEQUENCE [LARGE SCALE GENOMIC DNA]</scope>
    <source>
        <strain evidence="10 11">U0105</strain>
    </source>
</reference>
<evidence type="ECO:0000259" key="9">
    <source>
        <dbReference type="PROSITE" id="PS50059"/>
    </source>
</evidence>
<dbReference type="EMBL" id="RPOK01000006">
    <property type="protein sequence ID" value="RPJ64910.1"/>
    <property type="molecule type" value="Genomic_DNA"/>
</dbReference>
<proteinExistence type="inferred from homology"/>
<comment type="similarity">
    <text evidence="2 7">Belongs to the FKBP-type PPIase family.</text>
</comment>
<dbReference type="Proteomes" id="UP000275281">
    <property type="component" value="Unassembled WGS sequence"/>
</dbReference>
<dbReference type="OrthoDB" id="9814548at2"/>
<keyword evidence="5 6" id="KW-0413">Isomerase</keyword>
<dbReference type="RefSeq" id="WP_124029039.1">
    <property type="nucleotide sequence ID" value="NZ_JBHRSN010000013.1"/>
</dbReference>
<dbReference type="FunFam" id="3.10.50.40:FF:000045">
    <property type="entry name" value="Peptidyl-prolyl cis-trans isomerase"/>
    <property type="match status" value="1"/>
</dbReference>
<keyword evidence="3" id="KW-0732">Signal</keyword>
<keyword evidence="8" id="KW-0812">Transmembrane</keyword>